<evidence type="ECO:0000313" key="1">
    <source>
        <dbReference type="EMBL" id="QDY51743.1"/>
    </source>
</evidence>
<organism evidence="1">
    <name type="scientific">Mimiviridae sp. ChoanoV1</name>
    <dbReference type="NCBI Taxonomy" id="2596887"/>
    <lineage>
        <taxon>Viruses</taxon>
        <taxon>Varidnaviria</taxon>
        <taxon>Bamfordvirae</taxon>
        <taxon>Nucleocytoviricota</taxon>
        <taxon>Megaviricetes</taxon>
        <taxon>Imitervirales</taxon>
        <taxon>Schizomimiviridae</taxon>
    </lineage>
</organism>
<sequence>MSEIYLSKPLMNSVNKNIKINIKNTKNKDINNKDIKNKESN</sequence>
<reference evidence="1" key="1">
    <citation type="submission" date="2018-11" db="EMBL/GenBank/DDBJ databases">
        <title>A distinct lineage of giant viruses engineers rhodopsin photosystems in predatory marine eukaryotes.</title>
        <authorList>
            <person name="Needham D.M."/>
            <person name="Yoshizawa S."/>
            <person name="Hosaka T."/>
            <person name="Poirier C."/>
            <person name="Choi C.-J."/>
            <person name="Hehenberger E."/>
            <person name="Irwin N.A.T."/>
            <person name="Wilken S."/>
            <person name="Yung C.-M."/>
            <person name="Bachy C."/>
            <person name="Kurihara R."/>
            <person name="Nakajima Y."/>
            <person name="Kojima K."/>
            <person name="Kimura-Someya T."/>
            <person name="Leonard G."/>
            <person name="Malmstrom R.R."/>
            <person name="Mende D."/>
            <person name="Olson D.K."/>
            <person name="Sudo Y."/>
            <person name="Sudek S."/>
            <person name="Richards T.A."/>
            <person name="DeLong E.F."/>
            <person name="Keeling P.J."/>
            <person name="Santoro A.E."/>
            <person name="Shirouzu M."/>
            <person name="Iwasaki W."/>
            <person name="Worden A.Z."/>
        </authorList>
    </citation>
    <scope>NUCLEOTIDE SEQUENCE</scope>
</reference>
<accession>A0A5B8HVT0</accession>
<gene>
    <name evidence="1" type="ORF">1_128</name>
</gene>
<proteinExistence type="predicted"/>
<dbReference type="EMBL" id="MK250085">
    <property type="protein sequence ID" value="QDY51743.1"/>
    <property type="molecule type" value="Genomic_DNA"/>
</dbReference>
<protein>
    <submittedName>
        <fullName evidence="1">Uncharacterized protein</fullName>
    </submittedName>
</protein>
<name>A0A5B8HVT0_9VIRU</name>